<dbReference type="Pfam" id="PF07562">
    <property type="entry name" value="NCD3G"/>
    <property type="match status" value="1"/>
</dbReference>
<dbReference type="PRINTS" id="PR01535">
    <property type="entry name" value="VOMERONASL2R"/>
</dbReference>
<comment type="caution">
    <text evidence="13">The sequence shown here is derived from an EMBL/GenBank/DDBJ whole genome shotgun (WGS) entry which is preliminary data.</text>
</comment>
<dbReference type="InterPro" id="IPR011500">
    <property type="entry name" value="GPCR_3_9-Cys_dom"/>
</dbReference>
<dbReference type="AlphaFoldDB" id="A0A8T2K6H7"/>
<evidence type="ECO:0000313" key="14">
    <source>
        <dbReference type="Proteomes" id="UP000812440"/>
    </source>
</evidence>
<dbReference type="InterPro" id="IPR038550">
    <property type="entry name" value="GPCR_3_9-Cys_sf"/>
</dbReference>
<dbReference type="GO" id="GO:0004930">
    <property type="term" value="F:G protein-coupled receptor activity"/>
    <property type="evidence" value="ECO:0007669"/>
    <property type="project" value="UniProtKB-KW"/>
</dbReference>
<evidence type="ECO:0000256" key="1">
    <source>
        <dbReference type="ARBA" id="ARBA00004651"/>
    </source>
</evidence>
<dbReference type="PROSITE" id="PS50259">
    <property type="entry name" value="G_PROTEIN_RECEP_F3_4"/>
    <property type="match status" value="1"/>
</dbReference>
<dbReference type="InterPro" id="IPR000337">
    <property type="entry name" value="GPCR_3"/>
</dbReference>
<dbReference type="InterPro" id="IPR017978">
    <property type="entry name" value="GPCR_3_C"/>
</dbReference>
<keyword evidence="14" id="KW-1185">Reference proteome</keyword>
<feature type="transmembrane region" description="Helical" evidence="11">
    <location>
        <begin position="675"/>
        <end position="695"/>
    </location>
</feature>
<keyword evidence="6" id="KW-0297">G-protein coupled receptor</keyword>
<dbReference type="EMBL" id="JAACNH010000002">
    <property type="protein sequence ID" value="KAG8453115.1"/>
    <property type="molecule type" value="Genomic_DNA"/>
</dbReference>
<keyword evidence="4" id="KW-0732">Signal</keyword>
<evidence type="ECO:0000256" key="2">
    <source>
        <dbReference type="ARBA" id="ARBA00022475"/>
    </source>
</evidence>
<gene>
    <name evidence="13" type="ORF">GDO86_004798</name>
</gene>
<evidence type="ECO:0000259" key="12">
    <source>
        <dbReference type="PROSITE" id="PS50259"/>
    </source>
</evidence>
<feature type="transmembrane region" description="Helical" evidence="11">
    <location>
        <begin position="707"/>
        <end position="730"/>
    </location>
</feature>
<feature type="transmembrane region" description="Helical" evidence="11">
    <location>
        <begin position="641"/>
        <end position="663"/>
    </location>
</feature>
<evidence type="ECO:0000256" key="9">
    <source>
        <dbReference type="ARBA" id="ARBA00023180"/>
    </source>
</evidence>
<dbReference type="Pfam" id="PF00003">
    <property type="entry name" value="7tm_3"/>
    <property type="match status" value="1"/>
</dbReference>
<evidence type="ECO:0000256" key="6">
    <source>
        <dbReference type="ARBA" id="ARBA00023040"/>
    </source>
</evidence>
<dbReference type="Gene3D" id="2.10.50.30">
    <property type="entry name" value="GPCR, family 3, nine cysteines domain"/>
    <property type="match status" value="1"/>
</dbReference>
<dbReference type="InterPro" id="IPR004073">
    <property type="entry name" value="GPCR_3_vmron_rcpt_2"/>
</dbReference>
<dbReference type="InterPro" id="IPR000068">
    <property type="entry name" value="GPCR_3_Ca_sens_rcpt-rel"/>
</dbReference>
<keyword evidence="2" id="KW-1003">Cell membrane</keyword>
<sequence length="745" mass="84648">MCALSRCDDIKRVAIRKFWEGGTPEAIKQEDESGNFEAIKISYGATDTLFSDRLRYPSVYQTVPNEKHQNQAIIQLLKHFGWTWVGILSLDDDSSQRASENLKDLIIRNGMCVEFVYLYKLDQYKENDYVRNLISKASAKVVIVTTCGRSFYIEFGNLPELPMGKTWILTSASIHDDKFPIIPNLEMLNGSLIFSLIRHSIAGIKEYMAEKMQAMYSSDHNIVNKKSLLFECYSRQTIEDEQNQRQQWDLCIEKSDQIESRRFTCSGNETLPLQPHHDLPEYKMMYSIYKAVYALAYGLHGLLLEDTSHKSHTDNNQLKWNLNTRKLNDILKKIHFSLSAENDIFFTPDGDVPAQYDIINMIEFSYGNLIEICFNKIGSFKYSGPDSSQLFINKSLIKWNRYFTDTPRSVCSESCSPGYRKAPRNVQFTCCYDCVLCSEGHISNTTDMETCIQCHEDQWPNDNRTVCIQRTVEFLSYEDPLAQSLAALSLISSLNATLVLLLFIKQHKTPVVKANNQTLSYILLLSLTLSFLCCFLFIGHPEEVTCLLRQVTFGINFTISVSCVLAKSVTVVIAFNATKPGSKIKKWVGIRVSICLVLLCTLVQVVICLVWLISSPPFPDYDTHTYPGKMILQCNEGSVPLFYTVIGYMGFLSALSFIVAFLVRKLPASFNEAQLITFSMLVFCSVWVSFIPAYLSTKGKYMVAVEIFAILASSAGLLGCIFIPKCYIILFHPEHNTRKHIAGKI</sequence>
<comment type="subcellular location">
    <subcellularLocation>
        <location evidence="1">Cell membrane</location>
        <topology evidence="1">Multi-pass membrane protein</topology>
    </subcellularLocation>
</comment>
<dbReference type="Gene3D" id="3.40.50.2300">
    <property type="match status" value="2"/>
</dbReference>
<evidence type="ECO:0000256" key="8">
    <source>
        <dbReference type="ARBA" id="ARBA00023170"/>
    </source>
</evidence>
<protein>
    <recommendedName>
        <fullName evidence="12">G-protein coupled receptors family 3 profile domain-containing protein</fullName>
    </recommendedName>
</protein>
<feature type="transmembrane region" description="Helical" evidence="11">
    <location>
        <begin position="485"/>
        <end position="504"/>
    </location>
</feature>
<dbReference type="Pfam" id="PF01094">
    <property type="entry name" value="ANF_receptor"/>
    <property type="match status" value="1"/>
</dbReference>
<dbReference type="SUPFAM" id="SSF53822">
    <property type="entry name" value="Periplasmic binding protein-like I"/>
    <property type="match status" value="1"/>
</dbReference>
<evidence type="ECO:0000256" key="11">
    <source>
        <dbReference type="SAM" id="Phobius"/>
    </source>
</evidence>
<proteinExistence type="predicted"/>
<evidence type="ECO:0000256" key="7">
    <source>
        <dbReference type="ARBA" id="ARBA00023136"/>
    </source>
</evidence>
<evidence type="ECO:0000256" key="3">
    <source>
        <dbReference type="ARBA" id="ARBA00022692"/>
    </source>
</evidence>
<feature type="domain" description="G-protein coupled receptors family 3 profile" evidence="12">
    <location>
        <begin position="481"/>
        <end position="745"/>
    </location>
</feature>
<dbReference type="CDD" id="cd15283">
    <property type="entry name" value="7tmC_V2R_pheromone"/>
    <property type="match status" value="1"/>
</dbReference>
<dbReference type="FunFam" id="2.10.50.30:FF:000003">
    <property type="entry name" value="Vomeronasal 2, receptor 120"/>
    <property type="match status" value="1"/>
</dbReference>
<feature type="transmembrane region" description="Helical" evidence="11">
    <location>
        <begin position="588"/>
        <end position="613"/>
    </location>
</feature>
<feature type="transmembrane region" description="Helical" evidence="11">
    <location>
        <begin position="551"/>
        <end position="576"/>
    </location>
</feature>
<keyword evidence="7 11" id="KW-0472">Membrane</keyword>
<evidence type="ECO:0000256" key="5">
    <source>
        <dbReference type="ARBA" id="ARBA00022989"/>
    </source>
</evidence>
<keyword evidence="8" id="KW-0675">Receptor</keyword>
<dbReference type="InterPro" id="IPR028082">
    <property type="entry name" value="Peripla_BP_I"/>
</dbReference>
<dbReference type="PRINTS" id="PR00248">
    <property type="entry name" value="GPCRMGR"/>
</dbReference>
<reference evidence="13" key="1">
    <citation type="thesis" date="2020" institute="ProQuest LLC" country="789 East Eisenhower Parkway, Ann Arbor, MI, USA">
        <title>Comparative Genomics and Chromosome Evolution.</title>
        <authorList>
            <person name="Mudd A.B."/>
        </authorList>
    </citation>
    <scope>NUCLEOTIDE SEQUENCE</scope>
    <source>
        <strain evidence="13">Female2</strain>
        <tissue evidence="13">Blood</tissue>
    </source>
</reference>
<keyword evidence="3 11" id="KW-0812">Transmembrane</keyword>
<dbReference type="PANTHER" id="PTHR24061">
    <property type="entry name" value="CALCIUM-SENSING RECEPTOR-RELATED"/>
    <property type="match status" value="1"/>
</dbReference>
<accession>A0A8T2K6H7</accession>
<evidence type="ECO:0000313" key="13">
    <source>
        <dbReference type="EMBL" id="KAG8453115.1"/>
    </source>
</evidence>
<dbReference type="Proteomes" id="UP000812440">
    <property type="component" value="Chromosome 2"/>
</dbReference>
<keyword evidence="5 11" id="KW-1133">Transmembrane helix</keyword>
<organism evidence="13 14">
    <name type="scientific">Hymenochirus boettgeri</name>
    <name type="common">Congo dwarf clawed frog</name>
    <dbReference type="NCBI Taxonomy" id="247094"/>
    <lineage>
        <taxon>Eukaryota</taxon>
        <taxon>Metazoa</taxon>
        <taxon>Chordata</taxon>
        <taxon>Craniata</taxon>
        <taxon>Vertebrata</taxon>
        <taxon>Euteleostomi</taxon>
        <taxon>Amphibia</taxon>
        <taxon>Batrachia</taxon>
        <taxon>Anura</taxon>
        <taxon>Pipoidea</taxon>
        <taxon>Pipidae</taxon>
        <taxon>Pipinae</taxon>
        <taxon>Hymenochirus</taxon>
    </lineage>
</organism>
<evidence type="ECO:0000256" key="4">
    <source>
        <dbReference type="ARBA" id="ARBA00022729"/>
    </source>
</evidence>
<name>A0A8T2K6H7_9PIPI</name>
<dbReference type="PANTHER" id="PTHR24061:SF599">
    <property type="entry name" value="G-PROTEIN COUPLED RECEPTORS FAMILY 3 PROFILE DOMAIN-CONTAINING PROTEIN"/>
    <property type="match status" value="1"/>
</dbReference>
<dbReference type="GO" id="GO:0005886">
    <property type="term" value="C:plasma membrane"/>
    <property type="evidence" value="ECO:0007669"/>
    <property type="project" value="UniProtKB-SubCell"/>
</dbReference>
<dbReference type="OrthoDB" id="5984008at2759"/>
<dbReference type="InterPro" id="IPR001828">
    <property type="entry name" value="ANF_lig-bd_rcpt"/>
</dbReference>
<keyword evidence="9" id="KW-0325">Glycoprotein</keyword>
<feature type="transmembrane region" description="Helical" evidence="11">
    <location>
        <begin position="519"/>
        <end position="539"/>
    </location>
</feature>
<evidence type="ECO:0000256" key="10">
    <source>
        <dbReference type="ARBA" id="ARBA00023224"/>
    </source>
</evidence>
<keyword evidence="10" id="KW-0807">Transducer</keyword>